<dbReference type="InterPro" id="IPR003593">
    <property type="entry name" value="AAA+_ATPase"/>
</dbReference>
<proteinExistence type="predicted"/>
<dbReference type="EMBL" id="RJLR01000012">
    <property type="protein sequence ID" value="RNM07554.1"/>
    <property type="molecule type" value="Genomic_DNA"/>
</dbReference>
<feature type="region of interest" description="Disordered" evidence="1">
    <location>
        <begin position="898"/>
        <end position="918"/>
    </location>
</feature>
<dbReference type="OrthoDB" id="8434746at2"/>
<comment type="caution">
    <text evidence="3">The sequence shown here is derived from an EMBL/GenBank/DDBJ whole genome shotgun (WGS) entry which is preliminary data.</text>
</comment>
<organism evidence="3 4">
    <name type="scientific">Dickeya undicola</name>
    <dbReference type="NCBI Taxonomy" id="1577887"/>
    <lineage>
        <taxon>Bacteria</taxon>
        <taxon>Pseudomonadati</taxon>
        <taxon>Pseudomonadota</taxon>
        <taxon>Gammaproteobacteria</taxon>
        <taxon>Enterobacterales</taxon>
        <taxon>Pectobacteriaceae</taxon>
        <taxon>Dickeya</taxon>
    </lineage>
</organism>
<feature type="domain" description="AAA+ ATPase" evidence="2">
    <location>
        <begin position="70"/>
        <end position="367"/>
    </location>
</feature>
<feature type="compositionally biased region" description="Polar residues" evidence="1">
    <location>
        <begin position="898"/>
        <end position="917"/>
    </location>
</feature>
<dbReference type="SMART" id="SM00382">
    <property type="entry name" value="AAA"/>
    <property type="match status" value="1"/>
</dbReference>
<evidence type="ECO:0000313" key="4">
    <source>
        <dbReference type="Proteomes" id="UP000276061"/>
    </source>
</evidence>
<dbReference type="RefSeq" id="WP_123252277.1">
    <property type="nucleotide sequence ID" value="NZ_RJLR01000012.1"/>
</dbReference>
<dbReference type="Pfam" id="PF07693">
    <property type="entry name" value="KAP_NTPase"/>
    <property type="match status" value="1"/>
</dbReference>
<gene>
    <name evidence="3" type="ORF">EF878_06305</name>
</gene>
<dbReference type="InterPro" id="IPR011646">
    <property type="entry name" value="KAP_P-loop"/>
</dbReference>
<dbReference type="Proteomes" id="UP000276061">
    <property type="component" value="Unassembled WGS sequence"/>
</dbReference>
<sequence>MSDNNISEIIIDLDNVFDLNRYDESTMLQYAAKAQLEQLLNGFVKNLEKYSEVKLFQPNSDKLLNNIFRSNNTIFINGQRGTGKTTFLRAMLDFYSEEKNNSDGIFPLAFIDPTLIETHQNILIDIVVKFKQLYDSKLKYCADEEKSQRLNKCLEEMSEGLKLASHHKTNHDKHDDSWFLSQALKSAKSGQYLEERFHHFINEVAKALNKELFIIAIDDVDTHTQKAYDVLETIRRYLNHPRLVVLISGDLKLYNYIVKNQKQLELQSGSKKENDEKEARGLVRHLTQQYMIKVFPAYQRIDLRLLTQLFENQEKRVFFANNDKKYKGVEGSELHTDGQSPDFLFDIISLSLKVKKDQQEYFRDFILSQPIRTVVQFLRMMPVNDNSELNALSMLTETIISALKRIFLGEFIDQGIDDNLSEEGGKDFNKIACAIFNVCHRHGDLETGFYLRPDSDDDAYNAVKMYLAMLVSRFLKENTLSNALTFMLTSAMPANLYMHYLAEKENGESNLPRAYIEYLGLTQGENVTGVVAHCNPIIFHGHDKKSKKIHGGVIRVNRRRSKYFSKDRFKKLTGWEENNLISSLDWLSRNLAKVNDNYIDVVAAVTILTSASSVQEGAEKRDYISVFSLLAVMARLLGENSKDSVERFISVQTFGYPAFLDRRKETEDETDEADKVDDDNTQDSEKNFITILNKTIGKWQEMSDVTCSSLLMGKAWERIQYALLSASDDFSSKKFLYKNENKTEDILLGHLFSSFVFGMINSFMIEEVNYNPDIPEELVKRFVSAKNTATSPRELTNNINRVIGFIDDKNKQSEDKENKFIILLPVTSAIIRCPLILPFLLPDLKPSSFCQGDSEKKKITLWKINGGVKTDGEKLYQAILSTELLNDLYSIEEMQDVASDQKNKTPVQNQEGGTPSEDNYLYISRLPISGCFITQGKNTKGTKGTAASQPDNQ</sequence>
<dbReference type="AlphaFoldDB" id="A0A3N0G534"/>
<evidence type="ECO:0000259" key="2">
    <source>
        <dbReference type="SMART" id="SM00382"/>
    </source>
</evidence>
<protein>
    <recommendedName>
        <fullName evidence="2">AAA+ ATPase domain-containing protein</fullName>
    </recommendedName>
</protein>
<name>A0A3N0G534_9GAMM</name>
<dbReference type="Gene3D" id="3.40.50.300">
    <property type="entry name" value="P-loop containing nucleotide triphosphate hydrolases"/>
    <property type="match status" value="1"/>
</dbReference>
<evidence type="ECO:0000313" key="3">
    <source>
        <dbReference type="EMBL" id="RNM07554.1"/>
    </source>
</evidence>
<dbReference type="InterPro" id="IPR027417">
    <property type="entry name" value="P-loop_NTPase"/>
</dbReference>
<accession>A0A3N0G534</accession>
<reference evidence="3 4" key="1">
    <citation type="submission" date="2018-11" db="EMBL/GenBank/DDBJ databases">
        <title>Characterization of surface water Dickeya isolates.</title>
        <authorList>
            <person name="Van Gijsegem F."/>
            <person name="Pedron J."/>
        </authorList>
    </citation>
    <scope>NUCLEOTIDE SEQUENCE [LARGE SCALE GENOMIC DNA]</scope>
    <source>
        <strain evidence="3 4">FVG1-MFV-O17</strain>
    </source>
</reference>
<dbReference type="SUPFAM" id="SSF52540">
    <property type="entry name" value="P-loop containing nucleoside triphosphate hydrolases"/>
    <property type="match status" value="1"/>
</dbReference>
<evidence type="ECO:0000256" key="1">
    <source>
        <dbReference type="SAM" id="MobiDB-lite"/>
    </source>
</evidence>